<protein>
    <submittedName>
        <fullName evidence="2">Uncharacterized protein</fullName>
    </submittedName>
</protein>
<dbReference type="AlphaFoldDB" id="A0A915I145"/>
<dbReference type="Proteomes" id="UP000887565">
    <property type="component" value="Unplaced"/>
</dbReference>
<dbReference type="WBParaSite" id="nRc.2.0.1.t07862-RA">
    <property type="protein sequence ID" value="nRc.2.0.1.t07862-RA"/>
    <property type="gene ID" value="nRc.2.0.1.g07862"/>
</dbReference>
<name>A0A915I145_ROMCU</name>
<organism evidence="1 2">
    <name type="scientific">Romanomermis culicivorax</name>
    <name type="common">Nematode worm</name>
    <dbReference type="NCBI Taxonomy" id="13658"/>
    <lineage>
        <taxon>Eukaryota</taxon>
        <taxon>Metazoa</taxon>
        <taxon>Ecdysozoa</taxon>
        <taxon>Nematoda</taxon>
        <taxon>Enoplea</taxon>
        <taxon>Dorylaimia</taxon>
        <taxon>Mermithida</taxon>
        <taxon>Mermithoidea</taxon>
        <taxon>Mermithidae</taxon>
        <taxon>Romanomermis</taxon>
    </lineage>
</organism>
<keyword evidence="1" id="KW-1185">Reference proteome</keyword>
<accession>A0A915I145</accession>
<reference evidence="2" key="1">
    <citation type="submission" date="2022-11" db="UniProtKB">
        <authorList>
            <consortium name="WormBaseParasite"/>
        </authorList>
    </citation>
    <scope>IDENTIFICATION</scope>
</reference>
<evidence type="ECO:0000313" key="2">
    <source>
        <dbReference type="WBParaSite" id="nRc.2.0.1.t07862-RA"/>
    </source>
</evidence>
<proteinExistence type="predicted"/>
<sequence length="119" mass="13065">MALLEPTAEIVSKLKPIKSCCLERKYWNFSSTPISFSKIINGFLGIGGCSWAQISSTKFFSGVEMSNFLPYVANLASKPTRLPPGRFFFKNSATVGVSGWPSFIKVHKLGSNCFSACKK</sequence>
<evidence type="ECO:0000313" key="1">
    <source>
        <dbReference type="Proteomes" id="UP000887565"/>
    </source>
</evidence>